<feature type="domain" description="Trans-2-enoyl-CoA reductase catalytic" evidence="1">
    <location>
        <begin position="91"/>
        <end position="271"/>
    </location>
</feature>
<comment type="caution">
    <text evidence="3">The sequence shown here is derived from an EMBL/GenBank/DDBJ whole genome shotgun (WGS) entry which is preliminary data.</text>
</comment>
<dbReference type="GO" id="GO:0006633">
    <property type="term" value="P:fatty acid biosynthetic process"/>
    <property type="evidence" value="ECO:0007669"/>
    <property type="project" value="TreeGrafter"/>
</dbReference>
<dbReference type="GO" id="GO:0004318">
    <property type="term" value="F:enoyl-[acyl-carrier-protein] reductase (NADH) activity"/>
    <property type="evidence" value="ECO:0007669"/>
    <property type="project" value="TreeGrafter"/>
</dbReference>
<dbReference type="PANTHER" id="PTHR37480">
    <property type="entry name" value="ENOYL-[ACYL-CARRIER-PROTEIN] REDUCTASE [NADH]"/>
    <property type="match status" value="1"/>
</dbReference>
<dbReference type="InterPro" id="IPR010758">
    <property type="entry name" value="Trans-2-enoyl-CoA_reductase"/>
</dbReference>
<protein>
    <submittedName>
        <fullName evidence="3">Uncharacterized protein</fullName>
    </submittedName>
</protein>
<dbReference type="GO" id="GO:0051287">
    <property type="term" value="F:NAD binding"/>
    <property type="evidence" value="ECO:0007669"/>
    <property type="project" value="TreeGrafter"/>
</dbReference>
<reference evidence="3 4" key="1">
    <citation type="journal article" date="2015" name="Genome Announc.">
        <title>Expanding the biotechnology potential of lactobacilli through comparative genomics of 213 strains and associated genera.</title>
        <authorList>
            <person name="Sun Z."/>
            <person name="Harris H.M."/>
            <person name="McCann A."/>
            <person name="Guo C."/>
            <person name="Argimon S."/>
            <person name="Zhang W."/>
            <person name="Yang X."/>
            <person name="Jeffery I.B."/>
            <person name="Cooney J.C."/>
            <person name="Kagawa T.F."/>
            <person name="Liu W."/>
            <person name="Song Y."/>
            <person name="Salvetti E."/>
            <person name="Wrobel A."/>
            <person name="Rasinkangas P."/>
            <person name="Parkhill J."/>
            <person name="Rea M.C."/>
            <person name="O'Sullivan O."/>
            <person name="Ritari J."/>
            <person name="Douillard F.P."/>
            <person name="Paul Ross R."/>
            <person name="Yang R."/>
            <person name="Briner A.E."/>
            <person name="Felis G.E."/>
            <person name="de Vos W.M."/>
            <person name="Barrangou R."/>
            <person name="Klaenhammer T.R."/>
            <person name="Caufield P.W."/>
            <person name="Cui Y."/>
            <person name="Zhang H."/>
            <person name="O'Toole P.W."/>
        </authorList>
    </citation>
    <scope>NUCLEOTIDE SEQUENCE [LARGE SCALE GENOMIC DNA]</scope>
    <source>
        <strain evidence="3 4">DSM 20003</strain>
    </source>
</reference>
<name>A0A0R1GK96_9LACO</name>
<evidence type="ECO:0000313" key="3">
    <source>
        <dbReference type="EMBL" id="KRK32899.1"/>
    </source>
</evidence>
<keyword evidence="4" id="KW-1185">Reference proteome</keyword>
<dbReference type="AlphaFoldDB" id="A0A0R1GK96"/>
<accession>A0A0R1GK96</accession>
<evidence type="ECO:0000259" key="1">
    <source>
        <dbReference type="Pfam" id="PF12241"/>
    </source>
</evidence>
<gene>
    <name evidence="3" type="ORF">FC07_GL001643</name>
</gene>
<organism evidence="3 4">
    <name type="scientific">Loigolactobacillus bifermentans DSM 20003</name>
    <dbReference type="NCBI Taxonomy" id="1423726"/>
    <lineage>
        <taxon>Bacteria</taxon>
        <taxon>Bacillati</taxon>
        <taxon>Bacillota</taxon>
        <taxon>Bacilli</taxon>
        <taxon>Lactobacillales</taxon>
        <taxon>Lactobacillaceae</taxon>
        <taxon>Loigolactobacillus</taxon>
    </lineage>
</organism>
<dbReference type="PANTHER" id="PTHR37480:SF1">
    <property type="entry name" value="ENOYL-[ACYL-CARRIER-PROTEIN] REDUCTASE [NADH]"/>
    <property type="match status" value="1"/>
</dbReference>
<dbReference type="Proteomes" id="UP000051461">
    <property type="component" value="Unassembled WGS sequence"/>
</dbReference>
<dbReference type="GO" id="GO:0050343">
    <property type="term" value="F:trans-2-enoyl-CoA reductase (NADH) activity"/>
    <property type="evidence" value="ECO:0007669"/>
    <property type="project" value="TreeGrafter"/>
</dbReference>
<dbReference type="InterPro" id="IPR024910">
    <property type="entry name" value="Enoyl-CoA_Rdtase_cat_dom"/>
</dbReference>
<dbReference type="STRING" id="1423726.FC07_GL001643"/>
<dbReference type="EMBL" id="AZDA01000133">
    <property type="protein sequence ID" value="KRK32899.1"/>
    <property type="molecule type" value="Genomic_DNA"/>
</dbReference>
<evidence type="ECO:0000313" key="4">
    <source>
        <dbReference type="Proteomes" id="UP000051461"/>
    </source>
</evidence>
<dbReference type="Gene3D" id="3.40.50.720">
    <property type="entry name" value="NAD(P)-binding Rossmann-like Domain"/>
    <property type="match status" value="1"/>
</dbReference>
<dbReference type="Pfam" id="PF12241">
    <property type="entry name" value="Enoyl_reductase"/>
    <property type="match status" value="1"/>
</dbReference>
<sequence length="284" mass="31387">MEDQIMTKMIEVKPVFKGNVARSVNPAGCHQEILNQIKYVEAKGRYEGPKKVLILGASSSYGLATRITTAFGARADTIGVSFERGPKDEEKLGSAGWYNNIYFRQEAEKKGLIAKNFIGDAFSNAMKEQVIDYIKTEFGGKIDLLVYSLASPKRIDPNEPEKVYTSVIKPIGQSVSGKNINLETETLDDVTIEPANDQEIADTIKVMGGEDWEFWIDALKAADVLANGFKTTLYSYIGTDVTDAFYHSGTLGQAKTDAEKHAHAIQNKINRAFYNQVSQILLAN</sequence>
<dbReference type="PATRIC" id="fig|1423726.3.peg.1703"/>
<feature type="domain" description="Trans-2-enoyl-CoA reductase-like NAD(P)H binding" evidence="2">
    <location>
        <begin position="12"/>
        <end position="87"/>
    </location>
</feature>
<evidence type="ECO:0000259" key="2">
    <source>
        <dbReference type="Pfam" id="PF12242"/>
    </source>
</evidence>
<proteinExistence type="predicted"/>
<dbReference type="Pfam" id="PF12242">
    <property type="entry name" value="Eno-Rase_NADH_b"/>
    <property type="match status" value="1"/>
</dbReference>
<dbReference type="InterPro" id="IPR050048">
    <property type="entry name" value="FabV-like_NADH_b"/>
</dbReference>